<accession>A0AA91T3R6</accession>
<gene>
    <name evidence="11" type="ORF">A9F13_01g00979</name>
</gene>
<sequence length="335" mass="39209">MSDLTPLFRKCVNIVQEELGSSLSPPPDTQFPSYFVNDSFLKECKEVFSNLVNMATFIQKIRPLYLQVSDELSEFGSEHRKELRVEDKNKIDEEFKVNVQKVYEKLKHLQSYEKKRNDVMTSMKKHKGFVSALFSVDEYEPKSLYVSTLSSHRTQILRFLNETTKNVNQKFEKMQRKRSEREKQLNLLHFQNLDDDEMDAVDAYRSEYQIDIQSYPNEQETSNEIAELSQAQLQELESENKELLTLKTNEFKQVEKLHHSMVDIVKLQTELTMHLETQAEQIENLLDSQDQVEVDLRMGNKNLAKATDRNKRGSKIIITTCFALGLLILFVDYIS</sequence>
<dbReference type="GO" id="GO:0031201">
    <property type="term" value="C:SNARE complex"/>
    <property type="evidence" value="ECO:0007669"/>
    <property type="project" value="TreeGrafter"/>
</dbReference>
<comment type="similarity">
    <text evidence="2">Belongs to the syntaxin family.</text>
</comment>
<dbReference type="GO" id="GO:0006890">
    <property type="term" value="P:retrograde vesicle-mediated transport, Golgi to endoplasmic reticulum"/>
    <property type="evidence" value="ECO:0007669"/>
    <property type="project" value="TreeGrafter"/>
</dbReference>
<dbReference type="PANTHER" id="PTHR15959:SF0">
    <property type="entry name" value="SYNTAXIN-18"/>
    <property type="match status" value="1"/>
</dbReference>
<evidence type="ECO:0000259" key="10">
    <source>
        <dbReference type="PROSITE" id="PS50192"/>
    </source>
</evidence>
<dbReference type="PROSITE" id="PS50192">
    <property type="entry name" value="T_SNARE"/>
    <property type="match status" value="1"/>
</dbReference>
<keyword evidence="5" id="KW-0653">Protein transport</keyword>
<proteinExistence type="inferred from homology"/>
<evidence type="ECO:0000256" key="9">
    <source>
        <dbReference type="SAM" id="Coils"/>
    </source>
</evidence>
<keyword evidence="3" id="KW-0813">Transport</keyword>
<evidence type="ECO:0000256" key="8">
    <source>
        <dbReference type="ARBA" id="ARBA00023136"/>
    </source>
</evidence>
<keyword evidence="4" id="KW-0812">Transmembrane</keyword>
<evidence type="ECO:0000256" key="2">
    <source>
        <dbReference type="ARBA" id="ARBA00009063"/>
    </source>
</evidence>
<evidence type="ECO:0000256" key="4">
    <source>
        <dbReference type="ARBA" id="ARBA00022692"/>
    </source>
</evidence>
<dbReference type="AlphaFoldDB" id="A0AA91T3R6"/>
<reference evidence="11 12" key="1">
    <citation type="submission" date="2017-04" db="EMBL/GenBank/DDBJ databases">
        <title>Draft genome of the yeast Clavispora lusitaniae type strain CBS 6936.</title>
        <authorList>
            <person name="Durrens P."/>
            <person name="Klopp C."/>
            <person name="Biteau N."/>
            <person name="Fitton-Ouhabi V."/>
            <person name="Dementhon K."/>
            <person name="Accoceberry I."/>
            <person name="Sherman D.J."/>
            <person name="Noel T."/>
        </authorList>
    </citation>
    <scope>NUCLEOTIDE SEQUENCE [LARGE SCALE GENOMIC DNA]</scope>
    <source>
        <strain evidence="11 12">CBS 6936</strain>
    </source>
</reference>
<evidence type="ECO:0000256" key="3">
    <source>
        <dbReference type="ARBA" id="ARBA00022448"/>
    </source>
</evidence>
<evidence type="ECO:0000256" key="5">
    <source>
        <dbReference type="ARBA" id="ARBA00022927"/>
    </source>
</evidence>
<dbReference type="InterPro" id="IPR019529">
    <property type="entry name" value="Syntaxin-18_N"/>
</dbReference>
<dbReference type="GO" id="GO:0005783">
    <property type="term" value="C:endoplasmic reticulum"/>
    <property type="evidence" value="ECO:0007669"/>
    <property type="project" value="TreeGrafter"/>
</dbReference>
<evidence type="ECO:0000313" key="11">
    <source>
        <dbReference type="EMBL" id="OVF10698.1"/>
    </source>
</evidence>
<dbReference type="KEGG" id="clus:A9F13_01g00979"/>
<dbReference type="EMBL" id="LYUB02000001">
    <property type="protein sequence ID" value="OVF10698.1"/>
    <property type="molecule type" value="Genomic_DNA"/>
</dbReference>
<organism evidence="11 12">
    <name type="scientific">Clavispora lusitaniae</name>
    <name type="common">Candida lusitaniae</name>
    <dbReference type="NCBI Taxonomy" id="36911"/>
    <lineage>
        <taxon>Eukaryota</taxon>
        <taxon>Fungi</taxon>
        <taxon>Dikarya</taxon>
        <taxon>Ascomycota</taxon>
        <taxon>Saccharomycotina</taxon>
        <taxon>Pichiomycetes</taxon>
        <taxon>Metschnikowiaceae</taxon>
        <taxon>Clavispora</taxon>
    </lineage>
</organism>
<name>A0AA91T3R6_CLALS</name>
<comment type="caution">
    <text evidence="11">The sequence shown here is derived from an EMBL/GenBank/DDBJ whole genome shotgun (WGS) entry which is preliminary data.</text>
</comment>
<evidence type="ECO:0000256" key="6">
    <source>
        <dbReference type="ARBA" id="ARBA00022989"/>
    </source>
</evidence>
<feature type="domain" description="T-SNARE coiled-coil homology" evidence="10">
    <location>
        <begin position="244"/>
        <end position="306"/>
    </location>
</feature>
<evidence type="ECO:0000313" key="12">
    <source>
        <dbReference type="Proteomes" id="UP000195602"/>
    </source>
</evidence>
<evidence type="ECO:0000256" key="7">
    <source>
        <dbReference type="ARBA" id="ARBA00023054"/>
    </source>
</evidence>
<dbReference type="InterPro" id="IPR000727">
    <property type="entry name" value="T_SNARE_dom"/>
</dbReference>
<keyword evidence="7 9" id="KW-0175">Coiled coil</keyword>
<dbReference type="PANTHER" id="PTHR15959">
    <property type="entry name" value="SYNTAXIN-18"/>
    <property type="match status" value="1"/>
</dbReference>
<dbReference type="Proteomes" id="UP000195602">
    <property type="component" value="Unassembled WGS sequence"/>
</dbReference>
<dbReference type="GO" id="GO:0015031">
    <property type="term" value="P:protein transport"/>
    <property type="evidence" value="ECO:0007669"/>
    <property type="project" value="UniProtKB-KW"/>
</dbReference>
<comment type="subcellular location">
    <subcellularLocation>
        <location evidence="1">Membrane</location>
        <topology evidence="1">Single-pass type IV membrane protein</topology>
    </subcellularLocation>
</comment>
<protein>
    <submittedName>
        <fullName evidence="11">Syntaxin</fullName>
    </submittedName>
</protein>
<dbReference type="SMART" id="SM00397">
    <property type="entry name" value="t_SNARE"/>
    <property type="match status" value="1"/>
</dbReference>
<dbReference type="Pfam" id="PF10496">
    <property type="entry name" value="Syntaxin-18_N"/>
    <property type="match status" value="1"/>
</dbReference>
<keyword evidence="6" id="KW-1133">Transmembrane helix</keyword>
<evidence type="ECO:0000256" key="1">
    <source>
        <dbReference type="ARBA" id="ARBA00004211"/>
    </source>
</evidence>
<keyword evidence="8" id="KW-0472">Membrane</keyword>
<feature type="coiled-coil region" evidence="9">
    <location>
        <begin position="226"/>
        <end position="253"/>
    </location>
</feature>
<dbReference type="Gene3D" id="1.20.5.110">
    <property type="match status" value="1"/>
</dbReference>